<dbReference type="SUPFAM" id="SSF48452">
    <property type="entry name" value="TPR-like"/>
    <property type="match status" value="1"/>
</dbReference>
<keyword evidence="4" id="KW-0472">Membrane</keyword>
<comment type="caution">
    <text evidence="9">The sequence shown here is derived from an EMBL/GenBank/DDBJ whole genome shotgun (WGS) entry which is preliminary data.</text>
</comment>
<dbReference type="EMBL" id="JAOVZW010000011">
    <property type="protein sequence ID" value="MCX8524258.1"/>
    <property type="molecule type" value="Genomic_DNA"/>
</dbReference>
<dbReference type="RefSeq" id="WP_267265561.1">
    <property type="nucleotide sequence ID" value="NZ_JAOVZW010000011.1"/>
</dbReference>
<dbReference type="Gene3D" id="1.25.40.390">
    <property type="match status" value="1"/>
</dbReference>
<gene>
    <name evidence="9" type="ORF">OF897_10085</name>
</gene>
<protein>
    <submittedName>
        <fullName evidence="9">RagB/SusD family nutrient uptake outer membrane protein</fullName>
    </submittedName>
</protein>
<comment type="similarity">
    <text evidence="2">Belongs to the SusD family.</text>
</comment>
<evidence type="ECO:0000259" key="8">
    <source>
        <dbReference type="Pfam" id="PF14322"/>
    </source>
</evidence>
<dbReference type="InterPro" id="IPR011990">
    <property type="entry name" value="TPR-like_helical_dom_sf"/>
</dbReference>
<proteinExistence type="inferred from homology"/>
<sequence length="609" mass="67566">MKKSKSILILSCLAGALFFTNSCSDFLNPENLSSISEAQQFDSTADTFAALVGVYSQLGGDDGYGQRLSLIIPQSGDDFRTSGSYNCNDRRGVATFGACATNTELNNPFGKLYTGIERANLVIKNIPLSPVYQSGTTDDKKLMDRYLGEALTLRAQYYYELIRNWGDVPFYLVPASDVPDQNVPKTDRDIIYDQMIDDLAKAATLVPWRSEGGTTSNRISKGFVKGLRARIALARAGYSLRRNPQVMAQGSNPQKYYQIAFDECKDIMNHAGEHSLNPSYENVFRALHTNAQDATNEVIFSVGAFGGGTRTDSKIGYYNGLKHHDNSNWKGGGGINALPTYFYEFTKYDLRRDMNVGIFTVNAANQAELVAANSFTDSKYRKSWTSITGPSQTLAVDWPLLRVSDVMLMFAEADNELHGAPSADAINAVKAVRNRAYTGNLTQVGTIPTDKVGFFNYIVKERMLELGSEGIRKYDLIRWNLLATKIAETKQKLTDFINGVGAYANVPLDIYYKVSAFDPTKTAQQNITTIDVFTNTGVAKADVFYLPSQSTTIPTGYKKIAWRSGVLPTYVNDPSAGYAQYFQVNKRELLPIYFEFIQNNPALTQDYGY</sequence>
<evidence type="ECO:0000256" key="4">
    <source>
        <dbReference type="ARBA" id="ARBA00023136"/>
    </source>
</evidence>
<evidence type="ECO:0000259" key="7">
    <source>
        <dbReference type="Pfam" id="PF07980"/>
    </source>
</evidence>
<keyword evidence="3 6" id="KW-0732">Signal</keyword>
<keyword evidence="10" id="KW-1185">Reference proteome</keyword>
<dbReference type="Pfam" id="PF14322">
    <property type="entry name" value="SusD-like_3"/>
    <property type="match status" value="1"/>
</dbReference>
<feature type="chain" id="PRO_5045642812" evidence="6">
    <location>
        <begin position="25"/>
        <end position="609"/>
    </location>
</feature>
<evidence type="ECO:0000313" key="10">
    <source>
        <dbReference type="Proteomes" id="UP001073122"/>
    </source>
</evidence>
<feature type="domain" description="RagB/SusD" evidence="7">
    <location>
        <begin position="379"/>
        <end position="609"/>
    </location>
</feature>
<reference evidence="9" key="1">
    <citation type="submission" date="2022-10" db="EMBL/GenBank/DDBJ databases">
        <title>Chryseobacterium sp. nov., a novel bacterial species.</title>
        <authorList>
            <person name="Cao Y."/>
        </authorList>
    </citation>
    <scope>NUCLEOTIDE SEQUENCE</scope>
    <source>
        <strain evidence="9">CCTCC AB2015118</strain>
    </source>
</reference>
<dbReference type="Pfam" id="PF07980">
    <property type="entry name" value="SusD_RagB"/>
    <property type="match status" value="1"/>
</dbReference>
<dbReference type="Proteomes" id="UP001073122">
    <property type="component" value="Unassembled WGS sequence"/>
</dbReference>
<dbReference type="InterPro" id="IPR033985">
    <property type="entry name" value="SusD-like_N"/>
</dbReference>
<evidence type="ECO:0000256" key="1">
    <source>
        <dbReference type="ARBA" id="ARBA00004442"/>
    </source>
</evidence>
<feature type="signal peptide" evidence="6">
    <location>
        <begin position="1"/>
        <end position="24"/>
    </location>
</feature>
<accession>A0ABT3XQ49</accession>
<evidence type="ECO:0000256" key="2">
    <source>
        <dbReference type="ARBA" id="ARBA00006275"/>
    </source>
</evidence>
<evidence type="ECO:0000313" key="9">
    <source>
        <dbReference type="EMBL" id="MCX8524258.1"/>
    </source>
</evidence>
<evidence type="ECO:0000256" key="3">
    <source>
        <dbReference type="ARBA" id="ARBA00022729"/>
    </source>
</evidence>
<name>A0ABT3XQ49_9FLAO</name>
<feature type="domain" description="SusD-like N-terminal" evidence="8">
    <location>
        <begin position="101"/>
        <end position="233"/>
    </location>
</feature>
<keyword evidence="5" id="KW-0998">Cell outer membrane</keyword>
<dbReference type="InterPro" id="IPR012944">
    <property type="entry name" value="SusD_RagB_dom"/>
</dbReference>
<organism evidence="9 10">
    <name type="scientific">Chryseobacterium formosus</name>
    <dbReference type="NCBI Taxonomy" id="1537363"/>
    <lineage>
        <taxon>Bacteria</taxon>
        <taxon>Pseudomonadati</taxon>
        <taxon>Bacteroidota</taxon>
        <taxon>Flavobacteriia</taxon>
        <taxon>Flavobacteriales</taxon>
        <taxon>Weeksellaceae</taxon>
        <taxon>Chryseobacterium group</taxon>
        <taxon>Chryseobacterium</taxon>
    </lineage>
</organism>
<comment type="subcellular location">
    <subcellularLocation>
        <location evidence="1">Cell outer membrane</location>
    </subcellularLocation>
</comment>
<evidence type="ECO:0000256" key="6">
    <source>
        <dbReference type="SAM" id="SignalP"/>
    </source>
</evidence>
<evidence type="ECO:0000256" key="5">
    <source>
        <dbReference type="ARBA" id="ARBA00023237"/>
    </source>
</evidence>